<organism evidence="1 2">
    <name type="scientific">Lachnospira hominis</name>
    <name type="common">ex Liu et al. 2021</name>
    <dbReference type="NCBI Taxonomy" id="2763051"/>
    <lineage>
        <taxon>Bacteria</taxon>
        <taxon>Bacillati</taxon>
        <taxon>Bacillota</taxon>
        <taxon>Clostridia</taxon>
        <taxon>Lachnospirales</taxon>
        <taxon>Lachnospiraceae</taxon>
        <taxon>Lachnospira</taxon>
    </lineage>
</organism>
<accession>A0ABR7FW23</accession>
<keyword evidence="2" id="KW-1185">Reference proteome</keyword>
<dbReference type="Proteomes" id="UP000628463">
    <property type="component" value="Unassembled WGS sequence"/>
</dbReference>
<reference evidence="1 2" key="1">
    <citation type="submission" date="2020-08" db="EMBL/GenBank/DDBJ databases">
        <title>Genome public.</title>
        <authorList>
            <person name="Liu C."/>
            <person name="Sun Q."/>
        </authorList>
    </citation>
    <scope>NUCLEOTIDE SEQUENCE [LARGE SCALE GENOMIC DNA]</scope>
    <source>
        <strain evidence="1 2">NSJ-43</strain>
    </source>
</reference>
<evidence type="ECO:0000313" key="2">
    <source>
        <dbReference type="Proteomes" id="UP000628463"/>
    </source>
</evidence>
<proteinExistence type="predicted"/>
<evidence type="ECO:0000313" key="1">
    <source>
        <dbReference type="EMBL" id="MBC5679407.1"/>
    </source>
</evidence>
<name>A0ABR7FW23_9FIRM</name>
<sequence>MIEYLLKEERKIFRQKMPSDKEGQENPLRSLMNVRMPKPASEEFIRVQDEYLKERNAERGITDIAGLKPVSSDERMYIWQGDIGLMVCKSHRETFYGIVGVQNITSL</sequence>
<gene>
    <name evidence="1" type="ORF">H8S01_00295</name>
</gene>
<dbReference type="EMBL" id="JACOPD010000001">
    <property type="protein sequence ID" value="MBC5679407.1"/>
    <property type="molecule type" value="Genomic_DNA"/>
</dbReference>
<protein>
    <submittedName>
        <fullName evidence="1">Uncharacterized protein</fullName>
    </submittedName>
</protein>
<comment type="caution">
    <text evidence="1">The sequence shown here is derived from an EMBL/GenBank/DDBJ whole genome shotgun (WGS) entry which is preliminary data.</text>
</comment>
<dbReference type="RefSeq" id="WP_186835792.1">
    <property type="nucleotide sequence ID" value="NZ_JACOPD010000001.1"/>
</dbReference>